<name>F2AN37_RHOBT</name>
<accession>F2AN37</accession>
<proteinExistence type="predicted"/>
<dbReference type="Proteomes" id="UP000006222">
    <property type="component" value="Unassembled WGS sequence"/>
</dbReference>
<feature type="compositionally biased region" description="Polar residues" evidence="1">
    <location>
        <begin position="1"/>
        <end position="14"/>
    </location>
</feature>
<evidence type="ECO:0000313" key="2">
    <source>
        <dbReference type="EMBL" id="EGF28920.1"/>
    </source>
</evidence>
<dbReference type="PATRIC" id="fig|991778.3.peg.1153"/>
<sequence length="78" mass="8664">MNQLTPIPNLNIPNKENKMMKPSKSGDVQRPRPSSTWFAYHKQATSVEINPAVSGTHSRVIVGDAPHRPFVRQVQASS</sequence>
<organism evidence="2">
    <name type="scientific">Rhodopirellula baltica WH47</name>
    <dbReference type="NCBI Taxonomy" id="991778"/>
    <lineage>
        <taxon>Bacteria</taxon>
        <taxon>Pseudomonadati</taxon>
        <taxon>Planctomycetota</taxon>
        <taxon>Planctomycetia</taxon>
        <taxon>Pirellulales</taxon>
        <taxon>Pirellulaceae</taxon>
        <taxon>Rhodopirellula</taxon>
    </lineage>
</organism>
<evidence type="ECO:0000256" key="1">
    <source>
        <dbReference type="SAM" id="MobiDB-lite"/>
    </source>
</evidence>
<dbReference type="AlphaFoldDB" id="F2AN37"/>
<protein>
    <submittedName>
        <fullName evidence="2">Uncharacterized protein</fullName>
    </submittedName>
</protein>
<dbReference type="EMBL" id="AFAR01000063">
    <property type="protein sequence ID" value="EGF28920.1"/>
    <property type="molecule type" value="Genomic_DNA"/>
</dbReference>
<reference evidence="2" key="1">
    <citation type="journal article" date="2013" name="Mar. Genomics">
        <title>Expression of sulfatases in Rhodopirellula baltica and the diversity of sulfatases in the genus Rhodopirellula.</title>
        <authorList>
            <person name="Wegner C.E."/>
            <person name="Richter-Heitmann T."/>
            <person name="Klindworth A."/>
            <person name="Klockow C."/>
            <person name="Richter M."/>
            <person name="Achstetter T."/>
            <person name="Glockner F.O."/>
            <person name="Harder J."/>
        </authorList>
    </citation>
    <scope>NUCLEOTIDE SEQUENCE [LARGE SCALE GENOMIC DNA]</scope>
    <source>
        <strain evidence="2">WH47</strain>
    </source>
</reference>
<comment type="caution">
    <text evidence="2">The sequence shown here is derived from an EMBL/GenBank/DDBJ whole genome shotgun (WGS) entry which is preliminary data.</text>
</comment>
<dbReference type="RefSeq" id="WP_007325054.1">
    <property type="nucleotide sequence ID" value="NZ_AFAR01000063.1"/>
</dbReference>
<gene>
    <name evidence="2" type="ORF">RBWH47_01327</name>
</gene>
<feature type="region of interest" description="Disordered" evidence="1">
    <location>
        <begin position="1"/>
        <end position="34"/>
    </location>
</feature>